<reference evidence="1" key="1">
    <citation type="submission" date="2023-06" db="EMBL/GenBank/DDBJ databases">
        <title>Gycomyces niveus sp.nov., a novel actinomycete isolated from soil in Shouguang.</title>
        <authorList>
            <person name="Yang X."/>
            <person name="Zhao J."/>
        </authorList>
    </citation>
    <scope>NUCLEOTIDE SEQUENCE</scope>
    <source>
        <strain evidence="1">NEAU C2</strain>
    </source>
</reference>
<dbReference type="EMBL" id="JAUEMJ010000001">
    <property type="protein sequence ID" value="MDN3238341.1"/>
    <property type="molecule type" value="Genomic_DNA"/>
</dbReference>
<evidence type="ECO:0000313" key="1">
    <source>
        <dbReference type="EMBL" id="MDN3238341.1"/>
    </source>
</evidence>
<accession>A0ABT7YI77</accession>
<comment type="caution">
    <text evidence="1">The sequence shown here is derived from an EMBL/GenBank/DDBJ whole genome shotgun (WGS) entry which is preliminary data.</text>
</comment>
<protein>
    <submittedName>
        <fullName evidence="1">Uncharacterized protein</fullName>
    </submittedName>
</protein>
<gene>
    <name evidence="1" type="ORF">QWI33_01285</name>
</gene>
<organism evidence="1 2">
    <name type="scientific">Glycomyces tritici</name>
    <dbReference type="NCBI Taxonomy" id="2665176"/>
    <lineage>
        <taxon>Bacteria</taxon>
        <taxon>Bacillati</taxon>
        <taxon>Actinomycetota</taxon>
        <taxon>Actinomycetes</taxon>
        <taxon>Glycomycetales</taxon>
        <taxon>Glycomycetaceae</taxon>
        <taxon>Glycomyces</taxon>
    </lineage>
</organism>
<dbReference type="Proteomes" id="UP001171902">
    <property type="component" value="Unassembled WGS sequence"/>
</dbReference>
<evidence type="ECO:0000313" key="2">
    <source>
        <dbReference type="Proteomes" id="UP001171902"/>
    </source>
</evidence>
<name>A0ABT7YI77_9ACTN</name>
<sequence>MSDALRGFLSDPAALAELNHREVAAWLLADGWNVCGVGDWATVWRSPDGELAARVCPFEPAYAVFVRLCRMLAGNPLLPRIELDAPLEGGGRLTVMECLVPADKDQAAAVWRRWDAEGDDPIAAVRAEAERLSAEAAAAIPYWGGLDRNPGNVMATPAGEPRLVDLFYADGLVIYTELLADPATVLARFPAEQRRYMAEIGAVMRLSKPHEIAKIRTAAAQPG</sequence>
<proteinExistence type="predicted"/>
<keyword evidence="2" id="KW-1185">Reference proteome</keyword>
<dbReference type="RefSeq" id="WP_289954097.1">
    <property type="nucleotide sequence ID" value="NZ_JAUEMJ010000001.1"/>
</dbReference>